<evidence type="ECO:0000313" key="3">
    <source>
        <dbReference type="EMBL" id="RLM57691.1"/>
    </source>
</evidence>
<dbReference type="EMBL" id="PQIB02000017">
    <property type="protein sequence ID" value="RLM57691.1"/>
    <property type="molecule type" value="Genomic_DNA"/>
</dbReference>
<comment type="caution">
    <text evidence="3">The sequence shown here is derived from an EMBL/GenBank/DDBJ whole genome shotgun (WGS) entry which is preliminary data.</text>
</comment>
<keyword evidence="2" id="KW-0472">Membrane</keyword>
<accession>A0A3L6PFQ0</accession>
<feature type="region of interest" description="Disordered" evidence="1">
    <location>
        <begin position="15"/>
        <end position="91"/>
    </location>
</feature>
<dbReference type="Proteomes" id="UP000275267">
    <property type="component" value="Unassembled WGS sequence"/>
</dbReference>
<dbReference type="Pfam" id="PF03140">
    <property type="entry name" value="DUF247"/>
    <property type="match status" value="1"/>
</dbReference>
<dbReference type="PANTHER" id="PTHR31170">
    <property type="entry name" value="BNAC04G53230D PROTEIN"/>
    <property type="match status" value="1"/>
</dbReference>
<sequence length="650" mass="72895">MGHDNACHSASFLLRGTPRHVADRAQNADPALPTPDPAAAAAPSALRAPDPTPLPASTGGKPHPAPRPPRRRHPSPTRLRDHPPRRGVCCQTPPRCRSASDAFLPAEHASDAALPALRCRPRRCLVLEFFTTSPTKCSTDCLSQFLKNTDIILQADEKLMMKKESTARVQENDTLCSRYVEEMEELLPGTDLLAEKARWSKPSIYRVPEWIKGMTTNNTSAYRPRLVSLGPFHHGEPDLLPMEEHKRRAVLHLVKRSGKPLRDFVAAVEMVADELLDAYQGLDEKWRESSRDRFVQMMVMDGCFLLELMKATKPPGSSVKEDEVINTIDTDPHCFSIEIFRTRQSPRAAAVSLSSAPVKDDQWGDYAPNDPVFSAHANHILWPGIRSDVIALENQLPLLVLQRLLAVERGTTPEPAEINTTVVRYLYYCSCEGTPTGKLGLHPLDILHRSMCAPQPDAQHQGGDSASFEEDCMPSAVELREARVLLKSSNTHLIDAITFRNGVLSMPEFKAYGDTENLYLNLFAFEQLHPDTGYELLSYMFFMVGLIESKRDVALLRSRGIIRNIRSSDKELVEMFNMLGRATLMHPSSKLNGVLREVKAHCKKRRNKWRANFVHRYLSSPWVFISLIAAVILLMATLLQTVYAILPFYS</sequence>
<dbReference type="PANTHER" id="PTHR31170:SF18">
    <property type="entry name" value="(WILD MALAYSIAN BANANA) HYPOTHETICAL PROTEIN"/>
    <property type="match status" value="1"/>
</dbReference>
<protein>
    <submittedName>
        <fullName evidence="3">UPF0481 protein</fullName>
    </submittedName>
</protein>
<evidence type="ECO:0000256" key="1">
    <source>
        <dbReference type="SAM" id="MobiDB-lite"/>
    </source>
</evidence>
<feature type="compositionally biased region" description="Low complexity" evidence="1">
    <location>
        <begin position="37"/>
        <end position="49"/>
    </location>
</feature>
<organism evidence="3 4">
    <name type="scientific">Panicum miliaceum</name>
    <name type="common">Proso millet</name>
    <name type="synonym">Broomcorn millet</name>
    <dbReference type="NCBI Taxonomy" id="4540"/>
    <lineage>
        <taxon>Eukaryota</taxon>
        <taxon>Viridiplantae</taxon>
        <taxon>Streptophyta</taxon>
        <taxon>Embryophyta</taxon>
        <taxon>Tracheophyta</taxon>
        <taxon>Spermatophyta</taxon>
        <taxon>Magnoliopsida</taxon>
        <taxon>Liliopsida</taxon>
        <taxon>Poales</taxon>
        <taxon>Poaceae</taxon>
        <taxon>PACMAD clade</taxon>
        <taxon>Panicoideae</taxon>
        <taxon>Panicodae</taxon>
        <taxon>Paniceae</taxon>
        <taxon>Panicinae</taxon>
        <taxon>Panicum</taxon>
        <taxon>Panicum sect. Panicum</taxon>
    </lineage>
</organism>
<evidence type="ECO:0000313" key="4">
    <source>
        <dbReference type="Proteomes" id="UP000275267"/>
    </source>
</evidence>
<keyword evidence="2" id="KW-1133">Transmembrane helix</keyword>
<name>A0A3L6PFQ0_PANMI</name>
<proteinExistence type="predicted"/>
<dbReference type="AlphaFoldDB" id="A0A3L6PFQ0"/>
<feature type="transmembrane region" description="Helical" evidence="2">
    <location>
        <begin position="622"/>
        <end position="646"/>
    </location>
</feature>
<keyword evidence="2" id="KW-0812">Transmembrane</keyword>
<dbReference type="OrthoDB" id="591587at2759"/>
<dbReference type="STRING" id="4540.A0A3L6PFQ0"/>
<gene>
    <name evidence="3" type="ORF">C2845_PM18G08280</name>
</gene>
<evidence type="ECO:0000256" key="2">
    <source>
        <dbReference type="SAM" id="Phobius"/>
    </source>
</evidence>
<dbReference type="InterPro" id="IPR004158">
    <property type="entry name" value="DUF247_pln"/>
</dbReference>
<keyword evidence="4" id="KW-1185">Reference proteome</keyword>
<reference evidence="4" key="1">
    <citation type="journal article" date="2019" name="Nat. Commun.">
        <title>The genome of broomcorn millet.</title>
        <authorList>
            <person name="Zou C."/>
            <person name="Miki D."/>
            <person name="Li D."/>
            <person name="Tang Q."/>
            <person name="Xiao L."/>
            <person name="Rajput S."/>
            <person name="Deng P."/>
            <person name="Jia W."/>
            <person name="Huang R."/>
            <person name="Zhang M."/>
            <person name="Sun Y."/>
            <person name="Hu J."/>
            <person name="Fu X."/>
            <person name="Schnable P.S."/>
            <person name="Li F."/>
            <person name="Zhang H."/>
            <person name="Feng B."/>
            <person name="Zhu X."/>
            <person name="Liu R."/>
            <person name="Schnable J.C."/>
            <person name="Zhu J.-K."/>
            <person name="Zhang H."/>
        </authorList>
    </citation>
    <scope>NUCLEOTIDE SEQUENCE [LARGE SCALE GENOMIC DNA]</scope>
</reference>